<gene>
    <name evidence="1" type="ORF">BC670_2204</name>
</gene>
<reference evidence="1 2" key="1">
    <citation type="submission" date="2019-06" db="EMBL/GenBank/DDBJ databases">
        <title>Genomic Encyclopedia of Archaeal and Bacterial Type Strains, Phase II (KMG-II): from individual species to whole genera.</title>
        <authorList>
            <person name="Goeker M."/>
        </authorList>
    </citation>
    <scope>NUCLEOTIDE SEQUENCE [LARGE SCALE GENOMIC DNA]</scope>
    <source>
        <strain evidence="1 2">DSM 24789</strain>
    </source>
</reference>
<protein>
    <submittedName>
        <fullName evidence="1">Uncharacterized protein</fullName>
    </submittedName>
</protein>
<dbReference type="EMBL" id="VFPJ01000001">
    <property type="protein sequence ID" value="TQM41259.1"/>
    <property type="molecule type" value="Genomic_DNA"/>
</dbReference>
<name>A0A543G5A4_9FLAO</name>
<evidence type="ECO:0000313" key="2">
    <source>
        <dbReference type="Proteomes" id="UP000320773"/>
    </source>
</evidence>
<organism evidence="1 2">
    <name type="scientific">Flavobacterium branchiophilum</name>
    <dbReference type="NCBI Taxonomy" id="55197"/>
    <lineage>
        <taxon>Bacteria</taxon>
        <taxon>Pseudomonadati</taxon>
        <taxon>Bacteroidota</taxon>
        <taxon>Flavobacteriia</taxon>
        <taxon>Flavobacteriales</taxon>
        <taxon>Flavobacteriaceae</taxon>
        <taxon>Flavobacterium</taxon>
    </lineage>
</organism>
<accession>A0A543G5A4</accession>
<comment type="caution">
    <text evidence="1">The sequence shown here is derived from an EMBL/GenBank/DDBJ whole genome shotgun (WGS) entry which is preliminary data.</text>
</comment>
<dbReference type="AlphaFoldDB" id="A0A543G5A4"/>
<sequence>MLIFNKISGQDFGNARRFFITVRLFRNFIVINTQVRQTVIML</sequence>
<dbReference type="Proteomes" id="UP000320773">
    <property type="component" value="Unassembled WGS sequence"/>
</dbReference>
<evidence type="ECO:0000313" key="1">
    <source>
        <dbReference type="EMBL" id="TQM41259.1"/>
    </source>
</evidence>
<proteinExistence type="predicted"/>